<evidence type="ECO:0000259" key="1">
    <source>
        <dbReference type="Pfam" id="PF01863"/>
    </source>
</evidence>
<evidence type="ECO:0000313" key="2">
    <source>
        <dbReference type="EMBL" id="VEU55963.1"/>
    </source>
</evidence>
<accession>A0A448ZXW7</accession>
<dbReference type="AlphaFoldDB" id="A0A448ZXW7"/>
<feature type="domain" description="YgjP-like metallopeptidase" evidence="1">
    <location>
        <begin position="79"/>
        <end position="229"/>
    </location>
</feature>
<gene>
    <name evidence="2" type="ORF">NCTC10112_00559</name>
</gene>
<dbReference type="RefSeq" id="WP_022935738.1">
    <property type="nucleotide sequence ID" value="NZ_LR214940.1"/>
</dbReference>
<dbReference type="InterPro" id="IPR053136">
    <property type="entry name" value="UTP_pyrophosphatase-like"/>
</dbReference>
<sequence>MAKQEEIIKFFEVNGKQYPVKVIFTENLKTYMTFDKGFYTLKIRKFFLNTPHTEKFVADSINKLSKDAKKENLAINWVDKYFYFLGNKVYFNYMNHELSFTLDSKTYKEVCLEEIDAENFIWDILSEKLYPILVNLVNKHLPNMDPYKQINDFTIKVVTKTSNWACIIRREKRIIFTKYLSFYEEKMIESVVVHELAHLQYHGHNKAFYQLVENNYPNYKAVTKKLNQHIFKLTND</sequence>
<dbReference type="Gene3D" id="3.30.2010.10">
    <property type="entry name" value="Metalloproteases ('zincins'), catalytic domain"/>
    <property type="match status" value="1"/>
</dbReference>
<dbReference type="EMBL" id="LR214940">
    <property type="protein sequence ID" value="VEU55963.1"/>
    <property type="molecule type" value="Genomic_DNA"/>
</dbReference>
<dbReference type="Pfam" id="PF01863">
    <property type="entry name" value="YgjP-like"/>
    <property type="match status" value="1"/>
</dbReference>
<dbReference type="OrthoDB" id="9811177at2"/>
<dbReference type="InterPro" id="IPR002725">
    <property type="entry name" value="YgjP-like_metallopeptidase"/>
</dbReference>
<organism evidence="2 3">
    <name type="scientific">Metamycoplasma orale</name>
    <name type="common">Mycoplasma orale</name>
    <dbReference type="NCBI Taxonomy" id="2121"/>
    <lineage>
        <taxon>Bacteria</taxon>
        <taxon>Bacillati</taxon>
        <taxon>Mycoplasmatota</taxon>
        <taxon>Mycoplasmoidales</taxon>
        <taxon>Metamycoplasmataceae</taxon>
        <taxon>Metamycoplasma</taxon>
    </lineage>
</organism>
<keyword evidence="3" id="KW-1185">Reference proteome</keyword>
<dbReference type="PANTHER" id="PTHR30399">
    <property type="entry name" value="UNCHARACTERIZED PROTEIN YGJP"/>
    <property type="match status" value="1"/>
</dbReference>
<reference evidence="2 3" key="1">
    <citation type="submission" date="2019-01" db="EMBL/GenBank/DDBJ databases">
        <authorList>
            <consortium name="Pathogen Informatics"/>
        </authorList>
    </citation>
    <scope>NUCLEOTIDE SEQUENCE [LARGE SCALE GENOMIC DNA]</scope>
    <source>
        <strain evidence="2 3">NCTC10112</strain>
    </source>
</reference>
<protein>
    <submittedName>
        <fullName evidence="2">Protein of uncharacterized function DUF45</fullName>
    </submittedName>
</protein>
<dbReference type="Proteomes" id="UP000290482">
    <property type="component" value="Chromosome"/>
</dbReference>
<proteinExistence type="predicted"/>
<dbReference type="CDD" id="cd07344">
    <property type="entry name" value="M48_yhfN_like"/>
    <property type="match status" value="1"/>
</dbReference>
<evidence type="ECO:0000313" key="3">
    <source>
        <dbReference type="Proteomes" id="UP000290482"/>
    </source>
</evidence>
<dbReference type="KEGG" id="mob:NCTC10112_00559"/>
<name>A0A448ZXW7_METOS</name>
<dbReference type="PANTHER" id="PTHR30399:SF1">
    <property type="entry name" value="UTP PYROPHOSPHATASE"/>
    <property type="match status" value="1"/>
</dbReference>